<reference evidence="3" key="1">
    <citation type="journal article" date="2019" name="Gigascience">
        <title>De novo genome assembly of the endangered Acer yangbiense, a plant species with extremely small populations endemic to Yunnan Province, China.</title>
        <authorList>
            <person name="Yang J."/>
            <person name="Wariss H.M."/>
            <person name="Tao L."/>
            <person name="Zhang R."/>
            <person name="Yun Q."/>
            <person name="Hollingsworth P."/>
            <person name="Dao Z."/>
            <person name="Luo G."/>
            <person name="Guo H."/>
            <person name="Ma Y."/>
            <person name="Sun W."/>
        </authorList>
    </citation>
    <scope>NUCLEOTIDE SEQUENCE [LARGE SCALE GENOMIC DNA]</scope>
    <source>
        <strain evidence="3">cv. br00</strain>
    </source>
</reference>
<dbReference type="InterPro" id="IPR044809">
    <property type="entry name" value="AUF1-like"/>
</dbReference>
<accession>A0A5N5P077</accession>
<dbReference type="SUPFAM" id="SSF81383">
    <property type="entry name" value="F-box domain"/>
    <property type="match status" value="1"/>
</dbReference>
<evidence type="ECO:0000313" key="2">
    <source>
        <dbReference type="EMBL" id="KAB5572965.1"/>
    </source>
</evidence>
<sequence>MQLRLRTQFLIERNNIVHRLHPDLRRKLLIFIRADLGKIKLPSTSSNSAILYGGMRMRTERRGEEPCGISESISCIETFESHLSKKMSMSKLTKKDCMSVVSCRFIQLPDELTVTILKKTGDPKTLICCSAVCKHLQCVVSKVDSVALRFSYPGTAGEYLQCWNSHHHIPQPAIPSLMKVFANLISLKIDLCLCPELVPLYSGIARTHGFKFQLKSEDMTDKMHTEVCLAFEVGLLSSDDEGMLLSEAEAEALHILNVKSPLTLSFFLVILCYRPKSLRSVVILSSGLLGYGIERYLPRHKVMYRSGGNVFMESEQLAKFRSLHSTTGLDESWLTHPQNLICWRKKHEEDNYRLGERLWLVHKWEGERCNMKQSVVKKTDVDELLRAFDEDADEKP</sequence>
<keyword evidence="3" id="KW-1185">Reference proteome</keyword>
<dbReference type="Pfam" id="PF12937">
    <property type="entry name" value="F-box-like"/>
    <property type="match status" value="1"/>
</dbReference>
<dbReference type="EMBL" id="VDCV01000001">
    <property type="protein sequence ID" value="KAB5572965.1"/>
    <property type="molecule type" value="Genomic_DNA"/>
</dbReference>
<feature type="domain" description="F-box" evidence="1">
    <location>
        <begin position="107"/>
        <end position="141"/>
    </location>
</feature>
<organism evidence="2 3">
    <name type="scientific">Salix brachista</name>
    <dbReference type="NCBI Taxonomy" id="2182728"/>
    <lineage>
        <taxon>Eukaryota</taxon>
        <taxon>Viridiplantae</taxon>
        <taxon>Streptophyta</taxon>
        <taxon>Embryophyta</taxon>
        <taxon>Tracheophyta</taxon>
        <taxon>Spermatophyta</taxon>
        <taxon>Magnoliopsida</taxon>
        <taxon>eudicotyledons</taxon>
        <taxon>Gunneridae</taxon>
        <taxon>Pentapetalae</taxon>
        <taxon>rosids</taxon>
        <taxon>fabids</taxon>
        <taxon>Malpighiales</taxon>
        <taxon>Salicaceae</taxon>
        <taxon>Saliceae</taxon>
        <taxon>Salix</taxon>
    </lineage>
</organism>
<dbReference type="Proteomes" id="UP000326939">
    <property type="component" value="Chromosome 1"/>
</dbReference>
<dbReference type="InterPro" id="IPR036047">
    <property type="entry name" value="F-box-like_dom_sf"/>
</dbReference>
<name>A0A5N5P077_9ROSI</name>
<protein>
    <recommendedName>
        <fullName evidence="1">F-box domain-containing protein</fullName>
    </recommendedName>
</protein>
<dbReference type="AlphaFoldDB" id="A0A5N5P077"/>
<evidence type="ECO:0000313" key="3">
    <source>
        <dbReference type="Proteomes" id="UP000326939"/>
    </source>
</evidence>
<evidence type="ECO:0000259" key="1">
    <source>
        <dbReference type="Pfam" id="PF12937"/>
    </source>
</evidence>
<proteinExistence type="predicted"/>
<dbReference type="PANTHER" id="PTHR31215">
    <property type="entry name" value="OS05G0510400 PROTEIN-RELATED"/>
    <property type="match status" value="1"/>
</dbReference>
<comment type="caution">
    <text evidence="2">The sequence shown here is derived from an EMBL/GenBank/DDBJ whole genome shotgun (WGS) entry which is preliminary data.</text>
</comment>
<gene>
    <name evidence="2" type="ORF">DKX38_000159</name>
</gene>
<dbReference type="InterPro" id="IPR001810">
    <property type="entry name" value="F-box_dom"/>
</dbReference>